<dbReference type="EMBL" id="LNKT01000001">
    <property type="protein sequence ID" value="KYJ87731.1"/>
    <property type="molecule type" value="Genomic_DNA"/>
</dbReference>
<dbReference type="STRING" id="1630136.AS592_11620"/>
<dbReference type="InterPro" id="IPR027385">
    <property type="entry name" value="Beta-barrel_OMP"/>
</dbReference>
<dbReference type="SUPFAM" id="SSF56925">
    <property type="entry name" value="OMPA-like"/>
    <property type="match status" value="1"/>
</dbReference>
<dbReference type="RefSeq" id="WP_067328811.1">
    <property type="nucleotide sequence ID" value="NZ_LNKT01000001.1"/>
</dbReference>
<feature type="signal peptide" evidence="2">
    <location>
        <begin position="1"/>
        <end position="22"/>
    </location>
</feature>
<feature type="domain" description="Outer membrane protein beta-barrel" evidence="3">
    <location>
        <begin position="30"/>
        <end position="215"/>
    </location>
</feature>
<dbReference type="AlphaFoldDB" id="A0A151CJN7"/>
<proteinExistence type="predicted"/>
<dbReference type="Proteomes" id="UP000075359">
    <property type="component" value="Unassembled WGS sequence"/>
</dbReference>
<dbReference type="Pfam" id="PF13505">
    <property type="entry name" value="OMP_b-brl"/>
    <property type="match status" value="1"/>
</dbReference>
<dbReference type="Gene3D" id="2.40.160.20">
    <property type="match status" value="1"/>
</dbReference>
<reference evidence="4 5" key="1">
    <citation type="submission" date="2015-11" db="EMBL/GenBank/DDBJ databases">
        <title>Draft genome of Sulfurovum riftiae 1812E, a member of the Epsilonproteobacteria isolated from the tube of the deep-sea hydrothermal vent tubewom Riftia pachyptila.</title>
        <authorList>
            <person name="Vetriani C."/>
            <person name="Giovannelli D."/>
        </authorList>
    </citation>
    <scope>NUCLEOTIDE SEQUENCE [LARGE SCALE GENOMIC DNA]</scope>
    <source>
        <strain evidence="4 5">1812E</strain>
    </source>
</reference>
<dbReference type="InterPro" id="IPR011250">
    <property type="entry name" value="OMP/PagP_B-barrel"/>
</dbReference>
<evidence type="ECO:0000256" key="2">
    <source>
        <dbReference type="SAM" id="SignalP"/>
    </source>
</evidence>
<keyword evidence="1 2" id="KW-0732">Signal</keyword>
<organism evidence="4 5">
    <name type="scientific">Sulfurovum riftiae</name>
    <dbReference type="NCBI Taxonomy" id="1630136"/>
    <lineage>
        <taxon>Bacteria</taxon>
        <taxon>Pseudomonadati</taxon>
        <taxon>Campylobacterota</taxon>
        <taxon>Epsilonproteobacteria</taxon>
        <taxon>Campylobacterales</taxon>
        <taxon>Sulfurovaceae</taxon>
        <taxon>Sulfurovum</taxon>
    </lineage>
</organism>
<protein>
    <recommendedName>
        <fullName evidence="3">Outer membrane protein beta-barrel domain-containing protein</fullName>
    </recommendedName>
</protein>
<comment type="caution">
    <text evidence="4">The sequence shown here is derived from an EMBL/GenBank/DDBJ whole genome shotgun (WGS) entry which is preliminary data.</text>
</comment>
<accession>A0A151CJN7</accession>
<evidence type="ECO:0000313" key="5">
    <source>
        <dbReference type="Proteomes" id="UP000075359"/>
    </source>
</evidence>
<sequence>MIKKTVLSGITVLALGTAAIQAESTFYDPAPAYAPGTAGPYIGLGYSRASVDDNYFEFYPYDGYSVDAQIDFDSMMFQAGYKYNPYIAFEFRYWISVGDGDISTNPTVPNIAGYNDFDAWGVYLKPMYPVTPEFNIYGLLGFSGTYVEGEPGWDLLNDADFSWGGGVSFDVTLNISIFVDYVQLFDDTIGFYSYDYEYEDDIRVDTWNIGINYKF</sequence>
<feature type="chain" id="PRO_5007578599" description="Outer membrane protein beta-barrel domain-containing protein" evidence="2">
    <location>
        <begin position="23"/>
        <end position="215"/>
    </location>
</feature>
<evidence type="ECO:0000259" key="3">
    <source>
        <dbReference type="Pfam" id="PF13505"/>
    </source>
</evidence>
<keyword evidence="5" id="KW-1185">Reference proteome</keyword>
<gene>
    <name evidence="4" type="ORF">AS592_11620</name>
</gene>
<dbReference type="OrthoDB" id="6386495at2"/>
<evidence type="ECO:0000313" key="4">
    <source>
        <dbReference type="EMBL" id="KYJ87731.1"/>
    </source>
</evidence>
<evidence type="ECO:0000256" key="1">
    <source>
        <dbReference type="ARBA" id="ARBA00022729"/>
    </source>
</evidence>
<name>A0A151CJN7_9BACT</name>